<sequence>MVIFTRPTVQTAAGPPLCLYVINELRPAVLQSDEGPYTKHSNPSRPPDGALAIRRQSIPARTSARLFHLQPEGYARPRRPLTATLLQEHGEEWEKCTPSSPEDGREVRQNFVFDAA</sequence>
<evidence type="ECO:0000313" key="2">
    <source>
        <dbReference type="EMBL" id="KAK1789999.1"/>
    </source>
</evidence>
<reference evidence="2" key="1">
    <citation type="submission" date="2023-03" db="EMBL/GenBank/DDBJ databases">
        <title>Electrophorus voltai genome.</title>
        <authorList>
            <person name="Bian C."/>
        </authorList>
    </citation>
    <scope>NUCLEOTIDE SEQUENCE</scope>
    <source>
        <strain evidence="2">CB-2022</strain>
        <tissue evidence="2">Muscle</tissue>
    </source>
</reference>
<dbReference type="AlphaFoldDB" id="A0AAD8Z1Y6"/>
<evidence type="ECO:0000256" key="1">
    <source>
        <dbReference type="SAM" id="MobiDB-lite"/>
    </source>
</evidence>
<comment type="caution">
    <text evidence="2">The sequence shown here is derived from an EMBL/GenBank/DDBJ whole genome shotgun (WGS) entry which is preliminary data.</text>
</comment>
<dbReference type="Proteomes" id="UP001239994">
    <property type="component" value="Unassembled WGS sequence"/>
</dbReference>
<accession>A0AAD8Z1Y6</accession>
<proteinExistence type="predicted"/>
<feature type="region of interest" description="Disordered" evidence="1">
    <location>
        <begin position="90"/>
        <end position="116"/>
    </location>
</feature>
<protein>
    <submittedName>
        <fullName evidence="2">Uncharacterized protein</fullName>
    </submittedName>
</protein>
<gene>
    <name evidence="2" type="ORF">P4O66_002316</name>
</gene>
<evidence type="ECO:0000313" key="3">
    <source>
        <dbReference type="Proteomes" id="UP001239994"/>
    </source>
</evidence>
<keyword evidence="3" id="KW-1185">Reference proteome</keyword>
<name>A0AAD8Z1Y6_9TELE</name>
<dbReference type="EMBL" id="JAROKS010000021">
    <property type="protein sequence ID" value="KAK1789999.1"/>
    <property type="molecule type" value="Genomic_DNA"/>
</dbReference>
<organism evidence="2 3">
    <name type="scientific">Electrophorus voltai</name>
    <dbReference type="NCBI Taxonomy" id="2609070"/>
    <lineage>
        <taxon>Eukaryota</taxon>
        <taxon>Metazoa</taxon>
        <taxon>Chordata</taxon>
        <taxon>Craniata</taxon>
        <taxon>Vertebrata</taxon>
        <taxon>Euteleostomi</taxon>
        <taxon>Actinopterygii</taxon>
        <taxon>Neopterygii</taxon>
        <taxon>Teleostei</taxon>
        <taxon>Ostariophysi</taxon>
        <taxon>Gymnotiformes</taxon>
        <taxon>Gymnotoidei</taxon>
        <taxon>Gymnotidae</taxon>
        <taxon>Electrophorus</taxon>
    </lineage>
</organism>